<protein>
    <submittedName>
        <fullName evidence="1">Uncharacterized protein</fullName>
    </submittedName>
</protein>
<organism evidence="1 2">
    <name type="scientific">Heyndrickxia oleronia</name>
    <dbReference type="NCBI Taxonomy" id="38875"/>
    <lineage>
        <taxon>Bacteria</taxon>
        <taxon>Bacillati</taxon>
        <taxon>Bacillota</taxon>
        <taxon>Bacilli</taxon>
        <taxon>Bacillales</taxon>
        <taxon>Bacillaceae</taxon>
        <taxon>Heyndrickxia</taxon>
    </lineage>
</organism>
<sequence length="196" mass="22967">MFSNEQLQNLIEGKIIGSKFPYDTKNEQEIEAHIRRLYYRINRIPNLVCEVEWDHFGSGYASFVEFFCYQKEDAVIVEEKYGRREIKTEGIIIDICRLAPVAIMGQDDRYKTIRIETNEIVGGAHGSLLGGTNQLKLSKKFRTIEEKLKQALNEFDYELLEAEKMNQPLSFKTKIPTIYREPGEYSIMDAIFYWED</sequence>
<dbReference type="AlphaFoldDB" id="A0A8E2LCE1"/>
<gene>
    <name evidence="1" type="ORF">BWZ43_22770</name>
</gene>
<accession>A0A8E2LCE1</accession>
<name>A0A8E2LCE1_9BACI</name>
<reference evidence="1 2" key="1">
    <citation type="submission" date="2017-01" db="EMBL/GenBank/DDBJ databases">
        <title>Draft genome sequence of Bacillus oleronius.</title>
        <authorList>
            <person name="Allam M."/>
        </authorList>
    </citation>
    <scope>NUCLEOTIDE SEQUENCE [LARGE SCALE GENOMIC DNA]</scope>
    <source>
        <strain evidence="1 2">DSM 9356</strain>
    </source>
</reference>
<dbReference type="Proteomes" id="UP000189761">
    <property type="component" value="Unassembled WGS sequence"/>
</dbReference>
<dbReference type="EMBL" id="MTLA01000373">
    <property type="protein sequence ID" value="OOP66098.1"/>
    <property type="molecule type" value="Genomic_DNA"/>
</dbReference>
<dbReference type="RefSeq" id="WP_078111281.1">
    <property type="nucleotide sequence ID" value="NZ_CP065424.1"/>
</dbReference>
<evidence type="ECO:0000313" key="2">
    <source>
        <dbReference type="Proteomes" id="UP000189761"/>
    </source>
</evidence>
<keyword evidence="2" id="KW-1185">Reference proteome</keyword>
<proteinExistence type="predicted"/>
<comment type="caution">
    <text evidence="1">The sequence shown here is derived from an EMBL/GenBank/DDBJ whole genome shotgun (WGS) entry which is preliminary data.</text>
</comment>
<evidence type="ECO:0000313" key="1">
    <source>
        <dbReference type="EMBL" id="OOP66098.1"/>
    </source>
</evidence>